<name>A0A4Y2ISJ5_ARAVE</name>
<dbReference type="EMBL" id="BGPR01002892">
    <property type="protein sequence ID" value="GBM80574.1"/>
    <property type="molecule type" value="Genomic_DNA"/>
</dbReference>
<keyword evidence="2" id="KW-1185">Reference proteome</keyword>
<evidence type="ECO:0000313" key="1">
    <source>
        <dbReference type="EMBL" id="GBM80574.1"/>
    </source>
</evidence>
<evidence type="ECO:0000313" key="2">
    <source>
        <dbReference type="Proteomes" id="UP000499080"/>
    </source>
</evidence>
<dbReference type="Proteomes" id="UP000499080">
    <property type="component" value="Unassembled WGS sequence"/>
</dbReference>
<comment type="caution">
    <text evidence="1">The sequence shown here is derived from an EMBL/GenBank/DDBJ whole genome shotgun (WGS) entry which is preliminary data.</text>
</comment>
<dbReference type="AlphaFoldDB" id="A0A4Y2ISJ5"/>
<gene>
    <name evidence="1" type="ORF">AVEN_68346_1</name>
</gene>
<organism evidence="1 2">
    <name type="scientific">Araneus ventricosus</name>
    <name type="common">Orbweaver spider</name>
    <name type="synonym">Epeira ventricosa</name>
    <dbReference type="NCBI Taxonomy" id="182803"/>
    <lineage>
        <taxon>Eukaryota</taxon>
        <taxon>Metazoa</taxon>
        <taxon>Ecdysozoa</taxon>
        <taxon>Arthropoda</taxon>
        <taxon>Chelicerata</taxon>
        <taxon>Arachnida</taxon>
        <taxon>Araneae</taxon>
        <taxon>Araneomorphae</taxon>
        <taxon>Entelegynae</taxon>
        <taxon>Araneoidea</taxon>
        <taxon>Araneidae</taxon>
        <taxon>Araneus</taxon>
    </lineage>
</organism>
<accession>A0A4Y2ISJ5</accession>
<reference evidence="1 2" key="1">
    <citation type="journal article" date="2019" name="Sci. Rep.">
        <title>Orb-weaving spider Araneus ventricosus genome elucidates the spidroin gene catalogue.</title>
        <authorList>
            <person name="Kono N."/>
            <person name="Nakamura H."/>
            <person name="Ohtoshi R."/>
            <person name="Moran D.A.P."/>
            <person name="Shinohara A."/>
            <person name="Yoshida Y."/>
            <person name="Fujiwara M."/>
            <person name="Mori M."/>
            <person name="Tomita M."/>
            <person name="Arakawa K."/>
        </authorList>
    </citation>
    <scope>NUCLEOTIDE SEQUENCE [LARGE SCALE GENOMIC DNA]</scope>
</reference>
<sequence>MYLVILMTRTTPEVAPSLQTSSPHQPEDVCSSTYDLTFNRPSTGWTFNGIGIRNLRPQSRNLTTRPQRPRDHYPPKRLNYLHRNFLYVSCLVAALLKKKILPFSKYYRSFILRSFSSPPSPSTCEWSNYLFYAL</sequence>
<proteinExistence type="predicted"/>
<protein>
    <submittedName>
        <fullName evidence="1">Uncharacterized protein</fullName>
    </submittedName>
</protein>